<dbReference type="Proteomes" id="UP001652700">
    <property type="component" value="Unplaced"/>
</dbReference>
<feature type="compositionally biased region" description="Low complexity" evidence="1">
    <location>
        <begin position="63"/>
        <end position="82"/>
    </location>
</feature>
<proteinExistence type="predicted"/>
<dbReference type="RefSeq" id="XP_028137954.1">
    <property type="nucleotide sequence ID" value="XM_028282153.1"/>
</dbReference>
<feature type="signal peptide" evidence="2">
    <location>
        <begin position="1"/>
        <end position="18"/>
    </location>
</feature>
<name>A0A6P7FNN1_DIAVI</name>
<gene>
    <name evidence="5" type="primary">LOC114332367</name>
</gene>
<dbReference type="EnsemblMetazoa" id="XM_028282153.1">
    <property type="protein sequence ID" value="XP_028137954.1"/>
    <property type="gene ID" value="LOC114332367"/>
</dbReference>
<organism evidence="5">
    <name type="scientific">Diabrotica virgifera virgifera</name>
    <name type="common">western corn rootworm</name>
    <dbReference type="NCBI Taxonomy" id="50390"/>
    <lineage>
        <taxon>Eukaryota</taxon>
        <taxon>Metazoa</taxon>
        <taxon>Ecdysozoa</taxon>
        <taxon>Arthropoda</taxon>
        <taxon>Hexapoda</taxon>
        <taxon>Insecta</taxon>
        <taxon>Pterygota</taxon>
        <taxon>Neoptera</taxon>
        <taxon>Endopterygota</taxon>
        <taxon>Coleoptera</taxon>
        <taxon>Polyphaga</taxon>
        <taxon>Cucujiformia</taxon>
        <taxon>Chrysomeloidea</taxon>
        <taxon>Chrysomelidae</taxon>
        <taxon>Galerucinae</taxon>
        <taxon>Diabroticina</taxon>
        <taxon>Diabroticites</taxon>
        <taxon>Diabrotica</taxon>
    </lineage>
</organism>
<reference evidence="5" key="1">
    <citation type="submission" date="2025-04" db="UniProtKB">
        <authorList>
            <consortium name="RefSeq"/>
        </authorList>
    </citation>
    <scope>IDENTIFICATION</scope>
    <source>
        <tissue evidence="5">Whole insect</tissue>
    </source>
</reference>
<evidence type="ECO:0000313" key="3">
    <source>
        <dbReference type="EnsemblMetazoa" id="XP_028137954.1"/>
    </source>
</evidence>
<feature type="chain" id="PRO_5027688204" evidence="2">
    <location>
        <begin position="19"/>
        <end position="116"/>
    </location>
</feature>
<protein>
    <submittedName>
        <fullName evidence="5">Uncharacterized protein LOC114332367</fullName>
    </submittedName>
</protein>
<sequence>MGKLIFATFFILATLAIAEVEPRHVKTIDLHNNTTPTPEGVGIINTRPNDRNNKNKRDTHARPTPSEPSTSTQTHSTPLTPTEPSAPQLPWKGPESSKPRLESTNVTATPPFFGWF</sequence>
<evidence type="ECO:0000256" key="2">
    <source>
        <dbReference type="SAM" id="SignalP"/>
    </source>
</evidence>
<feature type="compositionally biased region" description="Basic and acidic residues" evidence="1">
    <location>
        <begin position="48"/>
        <end position="61"/>
    </location>
</feature>
<dbReference type="AlphaFoldDB" id="A0A6P7FNN1"/>
<dbReference type="GeneID" id="114332367"/>
<dbReference type="KEGG" id="dvv:114332367"/>
<evidence type="ECO:0000256" key="1">
    <source>
        <dbReference type="SAM" id="MobiDB-lite"/>
    </source>
</evidence>
<keyword evidence="2" id="KW-0732">Signal</keyword>
<dbReference type="InParanoid" id="A0A6P7FNN1"/>
<feature type="region of interest" description="Disordered" evidence="1">
    <location>
        <begin position="28"/>
        <end position="116"/>
    </location>
</feature>
<evidence type="ECO:0000313" key="5">
    <source>
        <dbReference type="RefSeq" id="XP_028137954.1"/>
    </source>
</evidence>
<keyword evidence="4" id="KW-1185">Reference proteome</keyword>
<accession>A0A6P7FNN1</accession>
<evidence type="ECO:0000313" key="4">
    <source>
        <dbReference type="Proteomes" id="UP001652700"/>
    </source>
</evidence>
<reference evidence="3" key="2">
    <citation type="submission" date="2025-05" db="UniProtKB">
        <authorList>
            <consortium name="EnsemblMetazoa"/>
        </authorList>
    </citation>
    <scope>IDENTIFICATION</scope>
</reference>